<gene>
    <name evidence="6" type="ORF">H9846_10225</name>
</gene>
<keyword evidence="1" id="KW-0175">Coiled coil</keyword>
<feature type="compositionally biased region" description="Low complexity" evidence="2">
    <location>
        <begin position="26"/>
        <end position="41"/>
    </location>
</feature>
<dbReference type="Pfam" id="PF11258">
    <property type="entry name" value="DUF3048"/>
    <property type="match status" value="1"/>
</dbReference>
<reference evidence="6" key="2">
    <citation type="submission" date="2021-04" db="EMBL/GenBank/DDBJ databases">
        <authorList>
            <person name="Gilroy R."/>
        </authorList>
    </citation>
    <scope>NUCLEOTIDE SEQUENCE</scope>
    <source>
        <strain evidence="6">ChiHecec2B26-7398</strain>
    </source>
</reference>
<feature type="region of interest" description="Disordered" evidence="2">
    <location>
        <begin position="454"/>
        <end position="490"/>
    </location>
</feature>
<accession>A0A9D2BVM4</accession>
<feature type="coiled-coil region" evidence="1">
    <location>
        <begin position="399"/>
        <end position="446"/>
    </location>
</feature>
<dbReference type="SUPFAM" id="SSF159774">
    <property type="entry name" value="YerB-like"/>
    <property type="match status" value="1"/>
</dbReference>
<dbReference type="InterPro" id="IPR021416">
    <property type="entry name" value="DUF3048_N"/>
</dbReference>
<feature type="region of interest" description="Disordered" evidence="2">
    <location>
        <begin position="26"/>
        <end position="61"/>
    </location>
</feature>
<feature type="compositionally biased region" description="Pro residues" evidence="2">
    <location>
        <begin position="42"/>
        <end position="53"/>
    </location>
</feature>
<sequence>MRRNLQALGLAAALLAALLLGGCAGQQAPGSETPETAVTEPTPTPTPAEPVPNPLTGVADADYTGRRPVAVTLRTLAGAAPHWGLSSADVLVEGVTEGTTASLMALYANVDAISKAGPVGPGRDLLLQFALPVNAVPVHIDKNIYASNLLNTLAYQDLDGYHIGKAAFAFDQDRQNAGYREENCFYTTAELIRTGLQQYGASLDGANTPLFRFGERAPVAEDARNATALTVTFSPDDSEQLTYQAETGLYLKTNADGSPTTDADNGQQVGFTNVFVLYASSGIKDDGYTREYDMTGGTGLYLTGGAWETIQWSKEDATGPLQLTAADGQPLTVAPGKSFIAVWGGYYGQALRLTGADGAEQTLPEKPTLLESGISDEAAAAAQAEYEARQRLIDAQAAYDAANAQLPDAQAALEDAQAALDADSENADLIARRDEAQAAVDALNQTLADNRAILEEAGIDPDGAEETSAEEAPAEETPAEETPTEETPAE</sequence>
<feature type="chain" id="PRO_5038504232" evidence="3">
    <location>
        <begin position="29"/>
        <end position="490"/>
    </location>
</feature>
<evidence type="ECO:0000259" key="5">
    <source>
        <dbReference type="Pfam" id="PF17479"/>
    </source>
</evidence>
<feature type="domain" description="DUF3048" evidence="5">
    <location>
        <begin position="230"/>
        <end position="340"/>
    </location>
</feature>
<keyword evidence="3" id="KW-0732">Signal</keyword>
<name>A0A9D2BVM4_9FIRM</name>
<evidence type="ECO:0000256" key="3">
    <source>
        <dbReference type="SAM" id="SignalP"/>
    </source>
</evidence>
<evidence type="ECO:0000313" key="7">
    <source>
        <dbReference type="Proteomes" id="UP000886751"/>
    </source>
</evidence>
<dbReference type="EMBL" id="DXEI01000154">
    <property type="protein sequence ID" value="HIX95813.1"/>
    <property type="molecule type" value="Genomic_DNA"/>
</dbReference>
<dbReference type="Proteomes" id="UP000886751">
    <property type="component" value="Unassembled WGS sequence"/>
</dbReference>
<evidence type="ECO:0000259" key="4">
    <source>
        <dbReference type="Pfam" id="PF11258"/>
    </source>
</evidence>
<feature type="signal peptide" evidence="3">
    <location>
        <begin position="1"/>
        <end position="28"/>
    </location>
</feature>
<dbReference type="AlphaFoldDB" id="A0A9D2BVM4"/>
<dbReference type="Gene3D" id="3.50.90.10">
    <property type="entry name" value="YerB-like"/>
    <property type="match status" value="1"/>
</dbReference>
<evidence type="ECO:0000313" key="6">
    <source>
        <dbReference type="EMBL" id="HIX95813.1"/>
    </source>
</evidence>
<evidence type="ECO:0000256" key="2">
    <source>
        <dbReference type="SAM" id="MobiDB-lite"/>
    </source>
</evidence>
<dbReference type="InterPro" id="IPR023158">
    <property type="entry name" value="YerB-like_sf"/>
</dbReference>
<organism evidence="6 7">
    <name type="scientific">Candidatus Gemmiger excrementipullorum</name>
    <dbReference type="NCBI Taxonomy" id="2838610"/>
    <lineage>
        <taxon>Bacteria</taxon>
        <taxon>Bacillati</taxon>
        <taxon>Bacillota</taxon>
        <taxon>Clostridia</taxon>
        <taxon>Eubacteriales</taxon>
        <taxon>Gemmiger</taxon>
    </lineage>
</organism>
<feature type="domain" description="DUF3048" evidence="4">
    <location>
        <begin position="55"/>
        <end position="191"/>
    </location>
</feature>
<proteinExistence type="predicted"/>
<evidence type="ECO:0000256" key="1">
    <source>
        <dbReference type="SAM" id="Coils"/>
    </source>
</evidence>
<dbReference type="Pfam" id="PF17479">
    <property type="entry name" value="DUF3048_C"/>
    <property type="match status" value="1"/>
</dbReference>
<reference evidence="6" key="1">
    <citation type="journal article" date="2021" name="PeerJ">
        <title>Extensive microbial diversity within the chicken gut microbiome revealed by metagenomics and culture.</title>
        <authorList>
            <person name="Gilroy R."/>
            <person name="Ravi A."/>
            <person name="Getino M."/>
            <person name="Pursley I."/>
            <person name="Horton D.L."/>
            <person name="Alikhan N.F."/>
            <person name="Baker D."/>
            <person name="Gharbi K."/>
            <person name="Hall N."/>
            <person name="Watson M."/>
            <person name="Adriaenssens E.M."/>
            <person name="Foster-Nyarko E."/>
            <person name="Jarju S."/>
            <person name="Secka A."/>
            <person name="Antonio M."/>
            <person name="Oren A."/>
            <person name="Chaudhuri R.R."/>
            <person name="La Ragione R."/>
            <person name="Hildebrand F."/>
            <person name="Pallen M.J."/>
        </authorList>
    </citation>
    <scope>NUCLEOTIDE SEQUENCE</scope>
    <source>
        <strain evidence="6">ChiHecec2B26-7398</strain>
    </source>
</reference>
<dbReference type="InterPro" id="IPR035328">
    <property type="entry name" value="DUF3048_C"/>
</dbReference>
<protein>
    <submittedName>
        <fullName evidence="6">DUF3048 domain-containing protein</fullName>
    </submittedName>
</protein>
<comment type="caution">
    <text evidence="6">The sequence shown here is derived from an EMBL/GenBank/DDBJ whole genome shotgun (WGS) entry which is preliminary data.</text>
</comment>
<dbReference type="PROSITE" id="PS51257">
    <property type="entry name" value="PROKAR_LIPOPROTEIN"/>
    <property type="match status" value="1"/>
</dbReference>
<feature type="compositionally biased region" description="Acidic residues" evidence="2">
    <location>
        <begin position="457"/>
        <end position="490"/>
    </location>
</feature>